<dbReference type="GO" id="GO:0016020">
    <property type="term" value="C:membrane"/>
    <property type="evidence" value="ECO:0007669"/>
    <property type="project" value="UniProtKB-SubCell"/>
</dbReference>
<dbReference type="InterPro" id="IPR051694">
    <property type="entry name" value="Immunoregulatory_rcpt-like"/>
</dbReference>
<dbReference type="OrthoDB" id="3130032at2759"/>
<evidence type="ECO:0000256" key="6">
    <source>
        <dbReference type="SAM" id="Phobius"/>
    </source>
</evidence>
<gene>
    <name evidence="7" type="ORF">BDP27DRAFT_1426149</name>
</gene>
<evidence type="ECO:0000256" key="3">
    <source>
        <dbReference type="ARBA" id="ARBA00022989"/>
    </source>
</evidence>
<feature type="transmembrane region" description="Helical" evidence="6">
    <location>
        <begin position="83"/>
        <end position="106"/>
    </location>
</feature>
<organism evidence="7 8">
    <name type="scientific">Rhodocollybia butyracea</name>
    <dbReference type="NCBI Taxonomy" id="206335"/>
    <lineage>
        <taxon>Eukaryota</taxon>
        <taxon>Fungi</taxon>
        <taxon>Dikarya</taxon>
        <taxon>Basidiomycota</taxon>
        <taxon>Agaricomycotina</taxon>
        <taxon>Agaricomycetes</taxon>
        <taxon>Agaricomycetidae</taxon>
        <taxon>Agaricales</taxon>
        <taxon>Marasmiineae</taxon>
        <taxon>Omphalotaceae</taxon>
        <taxon>Rhodocollybia</taxon>
    </lineage>
</organism>
<evidence type="ECO:0000256" key="1">
    <source>
        <dbReference type="ARBA" id="ARBA00004167"/>
    </source>
</evidence>
<dbReference type="AlphaFoldDB" id="A0A9P5U1Y1"/>
<dbReference type="GO" id="GO:0071944">
    <property type="term" value="C:cell periphery"/>
    <property type="evidence" value="ECO:0007669"/>
    <property type="project" value="UniProtKB-ARBA"/>
</dbReference>
<feature type="region of interest" description="Disordered" evidence="5">
    <location>
        <begin position="1"/>
        <end position="75"/>
    </location>
</feature>
<dbReference type="PANTHER" id="PTHR15549:SF30">
    <property type="entry name" value="MID2 DOMAIN-CONTAINING PROTEIN"/>
    <property type="match status" value="1"/>
</dbReference>
<comment type="subcellular location">
    <subcellularLocation>
        <location evidence="1">Membrane</location>
        <topology evidence="1">Single-pass membrane protein</topology>
    </subcellularLocation>
</comment>
<dbReference type="PANTHER" id="PTHR15549">
    <property type="entry name" value="PAIRED IMMUNOGLOBULIN-LIKE TYPE 2 RECEPTOR"/>
    <property type="match status" value="1"/>
</dbReference>
<protein>
    <submittedName>
        <fullName evidence="7">Uncharacterized protein</fullName>
    </submittedName>
</protein>
<feature type="compositionally biased region" description="Gly residues" evidence="5">
    <location>
        <begin position="1"/>
        <end position="10"/>
    </location>
</feature>
<keyword evidence="3 6" id="KW-1133">Transmembrane helix</keyword>
<feature type="region of interest" description="Disordered" evidence="5">
    <location>
        <begin position="184"/>
        <end position="224"/>
    </location>
</feature>
<evidence type="ECO:0000256" key="2">
    <source>
        <dbReference type="ARBA" id="ARBA00022692"/>
    </source>
</evidence>
<comment type="caution">
    <text evidence="7">The sequence shown here is derived from an EMBL/GenBank/DDBJ whole genome shotgun (WGS) entry which is preliminary data.</text>
</comment>
<evidence type="ECO:0000256" key="5">
    <source>
        <dbReference type="SAM" id="MobiDB-lite"/>
    </source>
</evidence>
<keyword evidence="2 6" id="KW-0812">Transmembrane</keyword>
<evidence type="ECO:0000256" key="4">
    <source>
        <dbReference type="ARBA" id="ARBA00023136"/>
    </source>
</evidence>
<keyword evidence="4 6" id="KW-0472">Membrane</keyword>
<reference evidence="7" key="1">
    <citation type="submission" date="2020-11" db="EMBL/GenBank/DDBJ databases">
        <authorList>
            <consortium name="DOE Joint Genome Institute"/>
            <person name="Ahrendt S."/>
            <person name="Riley R."/>
            <person name="Andreopoulos W."/>
            <person name="Labutti K."/>
            <person name="Pangilinan J."/>
            <person name="Ruiz-Duenas F.J."/>
            <person name="Barrasa J.M."/>
            <person name="Sanchez-Garcia M."/>
            <person name="Camarero S."/>
            <person name="Miyauchi S."/>
            <person name="Serrano A."/>
            <person name="Linde D."/>
            <person name="Babiker R."/>
            <person name="Drula E."/>
            <person name="Ayuso-Fernandez I."/>
            <person name="Pacheco R."/>
            <person name="Padilla G."/>
            <person name="Ferreira P."/>
            <person name="Barriuso J."/>
            <person name="Kellner H."/>
            <person name="Castanera R."/>
            <person name="Alfaro M."/>
            <person name="Ramirez L."/>
            <person name="Pisabarro A.G."/>
            <person name="Kuo A."/>
            <person name="Tritt A."/>
            <person name="Lipzen A."/>
            <person name="He G."/>
            <person name="Yan M."/>
            <person name="Ng V."/>
            <person name="Cullen D."/>
            <person name="Martin F."/>
            <person name="Rosso M.-N."/>
            <person name="Henrissat B."/>
            <person name="Hibbett D."/>
            <person name="Martinez A.T."/>
            <person name="Grigoriev I.V."/>
        </authorList>
    </citation>
    <scope>NUCLEOTIDE SEQUENCE</scope>
    <source>
        <strain evidence="7">AH 40177</strain>
    </source>
</reference>
<dbReference type="EMBL" id="JADNRY010000130">
    <property type="protein sequence ID" value="KAF9064125.1"/>
    <property type="molecule type" value="Genomic_DNA"/>
</dbReference>
<accession>A0A9P5U1Y1</accession>
<name>A0A9P5U1Y1_9AGAR</name>
<feature type="compositionally biased region" description="Low complexity" evidence="5">
    <location>
        <begin position="11"/>
        <end position="61"/>
    </location>
</feature>
<evidence type="ECO:0000313" key="8">
    <source>
        <dbReference type="Proteomes" id="UP000772434"/>
    </source>
</evidence>
<proteinExistence type="predicted"/>
<keyword evidence="8" id="KW-1185">Reference proteome</keyword>
<sequence>MSNAGTGNGNGNSSTQSGHTVSSSSSSSTRKTASKTASPSKTSSSRLISTARSQATTTSSSPNASKTNKPAPASLSHPLSAGAIAGVVIGSLAVLVAAIGIFMLVYRRRRRHRLRRTSGYIAPLEQEFGGPSNTDPVTSGRLVPVREKRLDVDHTQLANHAPIPQASTFESEPEISQSNIPLGRIVLQPPPSSNRLSLTLPSPTPPSSAPQSSTSILVPEESPEDMRAQVASLTHSNIRMEVAIGKMVEHIHRLESQVERIGDADSDAPPPISFQSRIESHYHSSQLPSFVSLPDILEPSLRSAYQTELHYPNINSFLTQTRIR</sequence>
<evidence type="ECO:0000313" key="7">
    <source>
        <dbReference type="EMBL" id="KAF9064125.1"/>
    </source>
</evidence>
<dbReference type="Proteomes" id="UP000772434">
    <property type="component" value="Unassembled WGS sequence"/>
</dbReference>